<dbReference type="PANTHER" id="PTHR46115">
    <property type="entry name" value="THIOREDOXIN-LIKE PROTEIN 1"/>
    <property type="match status" value="1"/>
</dbReference>
<dbReference type="Gene3D" id="3.40.30.10">
    <property type="entry name" value="Glutaredoxin"/>
    <property type="match status" value="2"/>
</dbReference>
<dbReference type="InterPro" id="IPR036249">
    <property type="entry name" value="Thioredoxin-like_sf"/>
</dbReference>
<dbReference type="CDD" id="cd02947">
    <property type="entry name" value="TRX_family"/>
    <property type="match status" value="1"/>
</dbReference>
<evidence type="ECO:0000313" key="7">
    <source>
        <dbReference type="EMBL" id="KAL2781891.1"/>
    </source>
</evidence>
<name>A0ABD2ERX5_DAUMA</name>
<dbReference type="EMBL" id="JBFSEQ010000003">
    <property type="protein sequence ID" value="KAL2781891.1"/>
    <property type="molecule type" value="Genomic_DNA"/>
</dbReference>
<dbReference type="Proteomes" id="UP001610411">
    <property type="component" value="Unassembled WGS sequence"/>
</dbReference>
<dbReference type="AlphaFoldDB" id="A0ABD2ERX5"/>
<evidence type="ECO:0000256" key="1">
    <source>
        <dbReference type="ARBA" id="ARBA00022799"/>
    </source>
</evidence>
<sequence>MVMQIESKFAFQEALDAAGDKLVVVDFSATWCGPCKMIKPFFHDVASECEVKCMPTFQFFRKGQKVGEFSGANKEKLEATINDLV</sequence>
<feature type="domain" description="Thioredoxin" evidence="6">
    <location>
        <begin position="7"/>
        <end position="49"/>
    </location>
</feature>
<evidence type="ECO:0000256" key="2">
    <source>
        <dbReference type="ARBA" id="ARBA00023157"/>
    </source>
</evidence>
<evidence type="ECO:0000256" key="3">
    <source>
        <dbReference type="ARBA" id="ARBA00023284"/>
    </source>
</evidence>
<feature type="site" description="Deprotonates C-terminal active site Cys" evidence="4">
    <location>
        <position position="26"/>
    </location>
</feature>
<dbReference type="PIRSF" id="PIRSF000077">
    <property type="entry name" value="Thioredoxin"/>
    <property type="match status" value="1"/>
</dbReference>
<accession>A0ABD2ERX5</accession>
<proteinExistence type="predicted"/>
<feature type="site" description="Contributes to redox potential value" evidence="4">
    <location>
        <position position="33"/>
    </location>
</feature>
<feature type="disulfide bond" description="Redox-active" evidence="5">
    <location>
        <begin position="32"/>
        <end position="35"/>
    </location>
</feature>
<gene>
    <name evidence="7" type="ORF">WCI35_010541</name>
</gene>
<dbReference type="PROSITE" id="PS00194">
    <property type="entry name" value="THIOREDOXIN_1"/>
    <property type="match status" value="1"/>
</dbReference>
<evidence type="ECO:0000313" key="8">
    <source>
        <dbReference type="Proteomes" id="UP001610411"/>
    </source>
</evidence>
<comment type="caution">
    <text evidence="7">The sequence shown here is derived from an EMBL/GenBank/DDBJ whole genome shotgun (WGS) entry which is preliminary data.</text>
</comment>
<evidence type="ECO:0000259" key="6">
    <source>
        <dbReference type="Pfam" id="PF00085"/>
    </source>
</evidence>
<reference evidence="7 8" key="1">
    <citation type="journal article" date="2024" name="G3 (Bethesda)">
        <title>A hybrid genome assembly of the endangered aye-aye (Daubentonia madagascariensis).</title>
        <authorList>
            <person name="Versoza C.J."/>
            <person name="Pfeifer S.P."/>
        </authorList>
    </citation>
    <scope>NUCLEOTIDE SEQUENCE [LARGE SCALE GENOMIC DNA]</scope>
    <source>
        <strain evidence="7">6821</strain>
    </source>
</reference>
<dbReference type="Pfam" id="PF00085">
    <property type="entry name" value="Thioredoxin"/>
    <property type="match status" value="1"/>
</dbReference>
<dbReference type="InterPro" id="IPR013766">
    <property type="entry name" value="Thioredoxin_domain"/>
</dbReference>
<keyword evidence="1" id="KW-0702">S-nitrosylation</keyword>
<keyword evidence="2 5" id="KW-1015">Disulfide bond</keyword>
<keyword evidence="8" id="KW-1185">Reference proteome</keyword>
<dbReference type="InterPro" id="IPR017937">
    <property type="entry name" value="Thioredoxin_CS"/>
</dbReference>
<feature type="active site" description="Nucleophile" evidence="4">
    <location>
        <position position="35"/>
    </location>
</feature>
<evidence type="ECO:0000256" key="4">
    <source>
        <dbReference type="PIRSR" id="PIRSR000077-1"/>
    </source>
</evidence>
<keyword evidence="3 5" id="KW-0676">Redox-active center</keyword>
<evidence type="ECO:0000256" key="5">
    <source>
        <dbReference type="PIRSR" id="PIRSR000077-4"/>
    </source>
</evidence>
<dbReference type="InterPro" id="IPR005746">
    <property type="entry name" value="Thioredoxin"/>
</dbReference>
<feature type="active site" description="Nucleophile" evidence="4">
    <location>
        <position position="32"/>
    </location>
</feature>
<feature type="site" description="Contributes to redox potential value" evidence="4">
    <location>
        <position position="34"/>
    </location>
</feature>
<dbReference type="SUPFAM" id="SSF52833">
    <property type="entry name" value="Thioredoxin-like"/>
    <property type="match status" value="1"/>
</dbReference>
<organism evidence="7 8">
    <name type="scientific">Daubentonia madagascariensis</name>
    <name type="common">Aye-aye</name>
    <name type="synonym">Sciurus madagascariensis</name>
    <dbReference type="NCBI Taxonomy" id="31869"/>
    <lineage>
        <taxon>Eukaryota</taxon>
        <taxon>Metazoa</taxon>
        <taxon>Chordata</taxon>
        <taxon>Craniata</taxon>
        <taxon>Vertebrata</taxon>
        <taxon>Euteleostomi</taxon>
        <taxon>Mammalia</taxon>
        <taxon>Eutheria</taxon>
        <taxon>Euarchontoglires</taxon>
        <taxon>Primates</taxon>
        <taxon>Strepsirrhini</taxon>
        <taxon>Chiromyiformes</taxon>
        <taxon>Daubentoniidae</taxon>
        <taxon>Daubentonia</taxon>
    </lineage>
</organism>
<protein>
    <submittedName>
        <fullName evidence="7">Thioredoxin isoform 2</fullName>
    </submittedName>
</protein>